<evidence type="ECO:0000313" key="2">
    <source>
        <dbReference type="Proteomes" id="UP000765507"/>
    </source>
</evidence>
<evidence type="ECO:0000313" key="1">
    <source>
        <dbReference type="EMBL" id="KAG6935841.1"/>
    </source>
</evidence>
<name>A0A8T1T3I4_CHESE</name>
<dbReference type="EMBL" id="JAHGAV010000039">
    <property type="protein sequence ID" value="KAG6935841.1"/>
    <property type="molecule type" value="Genomic_DNA"/>
</dbReference>
<dbReference type="AlphaFoldDB" id="A0A8T1T3I4"/>
<keyword evidence="2" id="KW-1185">Reference proteome</keyword>
<protein>
    <submittedName>
        <fullName evidence="1">Uncharacterized protein</fullName>
    </submittedName>
</protein>
<feature type="non-terminal residue" evidence="1">
    <location>
        <position position="1"/>
    </location>
</feature>
<dbReference type="PANTHER" id="PTHR36866:SF1">
    <property type="entry name" value="GENE 1043-RELATED"/>
    <property type="match status" value="1"/>
</dbReference>
<feature type="non-terminal residue" evidence="1">
    <location>
        <position position="158"/>
    </location>
</feature>
<dbReference type="OrthoDB" id="4158657at2759"/>
<gene>
    <name evidence="1" type="ORF">G0U57_013868</name>
</gene>
<dbReference type="Proteomes" id="UP000765507">
    <property type="component" value="Unassembled WGS sequence"/>
</dbReference>
<accession>A0A8T1T3I4</accession>
<organism evidence="1 2">
    <name type="scientific">Chelydra serpentina</name>
    <name type="common">Snapping turtle</name>
    <name type="synonym">Testudo serpentina</name>
    <dbReference type="NCBI Taxonomy" id="8475"/>
    <lineage>
        <taxon>Eukaryota</taxon>
        <taxon>Metazoa</taxon>
        <taxon>Chordata</taxon>
        <taxon>Craniata</taxon>
        <taxon>Vertebrata</taxon>
        <taxon>Euteleostomi</taxon>
        <taxon>Archelosauria</taxon>
        <taxon>Testudinata</taxon>
        <taxon>Testudines</taxon>
        <taxon>Cryptodira</taxon>
        <taxon>Durocryptodira</taxon>
        <taxon>Americhelydia</taxon>
        <taxon>Chelydroidea</taxon>
        <taxon>Chelydridae</taxon>
        <taxon>Chelydra</taxon>
    </lineage>
</organism>
<sequence length="158" mass="18090">DVDHYMKSHLQTLQQNLKRLQEKEEGNNREQADLLTKLQHSQDNEDFLTRKLEESCCRVYELKLSEINLQERVEELMEENSTLKDKLGAKLPKEAEKELLPAGMENGENKAVSGNRLNLKREAVLDAARNKASQTPSFLQHTKYSRTTAKIASECGYG</sequence>
<proteinExistence type="predicted"/>
<dbReference type="PANTHER" id="PTHR36866">
    <property type="entry name" value="CHROMOSOME 4 OPEN READING FRAME 50"/>
    <property type="match status" value="1"/>
</dbReference>
<reference evidence="1 2" key="1">
    <citation type="journal article" date="2020" name="G3 (Bethesda)">
        <title>Draft Genome of the Common Snapping Turtle, Chelydra serpentina, a Model for Phenotypic Plasticity in Reptiles.</title>
        <authorList>
            <person name="Das D."/>
            <person name="Singh S.K."/>
            <person name="Bierstedt J."/>
            <person name="Erickson A."/>
            <person name="Galli G.L.J."/>
            <person name="Crossley D.A. 2nd"/>
            <person name="Rhen T."/>
        </authorList>
    </citation>
    <scope>NUCLEOTIDE SEQUENCE [LARGE SCALE GENOMIC DNA]</scope>
    <source>
        <strain evidence="1">KW</strain>
    </source>
</reference>
<comment type="caution">
    <text evidence="1">The sequence shown here is derived from an EMBL/GenBank/DDBJ whole genome shotgun (WGS) entry which is preliminary data.</text>
</comment>